<evidence type="ECO:0000256" key="1">
    <source>
        <dbReference type="SAM" id="MobiDB-lite"/>
    </source>
</evidence>
<name>A0A0T5X9M3_9BACT</name>
<protein>
    <submittedName>
        <fullName evidence="2">Uncharacterized protein</fullName>
    </submittedName>
</protein>
<feature type="compositionally biased region" description="Acidic residues" evidence="1">
    <location>
        <begin position="40"/>
        <end position="51"/>
    </location>
</feature>
<dbReference type="RefSeq" id="WP_009202263.1">
    <property type="nucleotide sequence ID" value="NZ_ACJX03000001.1"/>
</dbReference>
<gene>
    <name evidence="2" type="ORF">HMPREF1705_04350</name>
</gene>
<dbReference type="EMBL" id="ACJX03000001">
    <property type="protein sequence ID" value="KRT35085.1"/>
    <property type="molecule type" value="Genomic_DNA"/>
</dbReference>
<evidence type="ECO:0000313" key="3">
    <source>
        <dbReference type="Proteomes" id="UP000005273"/>
    </source>
</evidence>
<dbReference type="Proteomes" id="UP000005273">
    <property type="component" value="Unassembled WGS sequence"/>
</dbReference>
<proteinExistence type="predicted"/>
<dbReference type="STRING" id="592015.HMPREF1705_04350"/>
<reference evidence="3" key="1">
    <citation type="submission" date="2012-09" db="EMBL/GenBank/DDBJ databases">
        <authorList>
            <person name="Weinstock G."/>
            <person name="Sodergren E."/>
            <person name="Clifton S."/>
            <person name="Fulton L."/>
            <person name="Fulton B."/>
            <person name="Courtney L."/>
            <person name="Fronick C."/>
            <person name="Harrison M."/>
            <person name="Strong C."/>
            <person name="Farmer C."/>
            <person name="Delehaunty K."/>
            <person name="Markovic C."/>
            <person name="Hall O."/>
            <person name="Minx P."/>
            <person name="Tomlinson C."/>
            <person name="Mitreva M."/>
            <person name="Nelson J."/>
            <person name="Hou S."/>
            <person name="Wollam A."/>
            <person name="Pepin K.H."/>
            <person name="Johnson M."/>
            <person name="Bhonagiri V."/>
            <person name="Nash W.E."/>
            <person name="Suruliraj S."/>
            <person name="Warren W."/>
            <person name="Chinwalla A."/>
            <person name="Mardis E.R."/>
            <person name="Wilson R.K."/>
        </authorList>
    </citation>
    <scope>NUCLEOTIDE SEQUENCE [LARGE SCALE GENOMIC DNA]</scope>
    <source>
        <strain evidence="3">OS1</strain>
    </source>
</reference>
<organism evidence="2 3">
    <name type="scientific">Acetomicrobium hydrogeniformans ATCC BAA-1850</name>
    <dbReference type="NCBI Taxonomy" id="592015"/>
    <lineage>
        <taxon>Bacteria</taxon>
        <taxon>Thermotogati</taxon>
        <taxon>Synergistota</taxon>
        <taxon>Synergistia</taxon>
        <taxon>Synergistales</taxon>
        <taxon>Acetomicrobiaceae</taxon>
        <taxon>Acetomicrobium</taxon>
    </lineage>
</organism>
<comment type="caution">
    <text evidence="2">The sequence shown here is derived from an EMBL/GenBank/DDBJ whole genome shotgun (WGS) entry which is preliminary data.</text>
</comment>
<keyword evidence="3" id="KW-1185">Reference proteome</keyword>
<sequence length="232" mass="26953">MSYSIHRLHQRLTPEEEEMDIYDIVEQRKKKARGKKAAQDGDELDDELYDELDGCEAADEPDEDKAADEPEYKPVRLCQDGDTLWLKIDEDFDKTSRFHFNYLSWYNLLELAVNYGWEPLRSPDHYCGSRGQVVNGKDTKNLVTALQRAHDDLARTKSTEPSWGPVGPTKLREDGRPPAPSEWQTEQASEMYAEPDWESLSPEEFWTYGYNLEMLKDFIDFALKADYGLRIT</sequence>
<feature type="region of interest" description="Disordered" evidence="1">
    <location>
        <begin position="154"/>
        <end position="188"/>
    </location>
</feature>
<evidence type="ECO:0000313" key="2">
    <source>
        <dbReference type="EMBL" id="KRT35085.1"/>
    </source>
</evidence>
<accession>A0A0T5X9M3</accession>
<dbReference type="AlphaFoldDB" id="A0A0T5X9M3"/>
<feature type="region of interest" description="Disordered" evidence="1">
    <location>
        <begin position="28"/>
        <end position="51"/>
    </location>
</feature>